<comment type="caution">
    <text evidence="2">The sequence shown here is derived from an EMBL/GenBank/DDBJ whole genome shotgun (WGS) entry which is preliminary data.</text>
</comment>
<name>A0A502CLB0_9SPHN</name>
<reference evidence="2 3" key="1">
    <citation type="journal article" date="2019" name="Environ. Microbiol.">
        <title>Species interactions and distinct microbial communities in high Arctic permafrost affected cryosols are associated with the CH4 and CO2 gas fluxes.</title>
        <authorList>
            <person name="Altshuler I."/>
            <person name="Hamel J."/>
            <person name="Turney S."/>
            <person name="Magnuson E."/>
            <person name="Levesque R."/>
            <person name="Greer C."/>
            <person name="Whyte L.G."/>
        </authorList>
    </citation>
    <scope>NUCLEOTIDE SEQUENCE [LARGE SCALE GENOMIC DNA]</scope>
    <source>
        <strain evidence="2 3">S5.1</strain>
    </source>
</reference>
<protein>
    <submittedName>
        <fullName evidence="2">Uncharacterized protein</fullName>
    </submittedName>
</protein>
<gene>
    <name evidence="2" type="ORF">EAH84_04850</name>
</gene>
<feature type="region of interest" description="Disordered" evidence="1">
    <location>
        <begin position="1"/>
        <end position="25"/>
    </location>
</feature>
<sequence>MAGNWKQGVAEASRPEKRGPPGPSPLLVIAGLPKVTAEPAAATINNDRDTRWRAVAAAFPNQDAGFYGDSKAIVELGRLACEFAMAGKRDDEGIPTPSRIAVAYVDVAGFERLWDVFGHAVLPMPLSHPDWDWPKGRHWRHDIEIVNLLVRRAIAQAEADSAEALRLRLEAHRSDDALLLPGRNFHLDAEHRLVERFRGFMNGHLEVAAIEAGVRVERFAYERLSNFYNRMGGTRKKFAIDARDIVFAKANHGQDGGVHEIPADAPIDAALLQRALESRYRFGTPLVPDGFQHDAQREKNVPFNGELFDCVTKERVPFSGDHVNVFPSDVVTGTQG</sequence>
<keyword evidence="3" id="KW-1185">Reference proteome</keyword>
<dbReference type="AlphaFoldDB" id="A0A502CLB0"/>
<evidence type="ECO:0000313" key="2">
    <source>
        <dbReference type="EMBL" id="TPG13532.1"/>
    </source>
</evidence>
<evidence type="ECO:0000313" key="3">
    <source>
        <dbReference type="Proteomes" id="UP000318413"/>
    </source>
</evidence>
<proteinExistence type="predicted"/>
<organism evidence="2 3">
    <name type="scientific">Sphingomonas oligophenolica</name>
    <dbReference type="NCBI Taxonomy" id="301154"/>
    <lineage>
        <taxon>Bacteria</taxon>
        <taxon>Pseudomonadati</taxon>
        <taxon>Pseudomonadota</taxon>
        <taxon>Alphaproteobacteria</taxon>
        <taxon>Sphingomonadales</taxon>
        <taxon>Sphingomonadaceae</taxon>
        <taxon>Sphingomonas</taxon>
    </lineage>
</organism>
<accession>A0A502CLB0</accession>
<dbReference type="EMBL" id="RCZK01000003">
    <property type="protein sequence ID" value="TPG13532.1"/>
    <property type="molecule type" value="Genomic_DNA"/>
</dbReference>
<dbReference type="Proteomes" id="UP000318413">
    <property type="component" value="Unassembled WGS sequence"/>
</dbReference>
<evidence type="ECO:0000256" key="1">
    <source>
        <dbReference type="SAM" id="MobiDB-lite"/>
    </source>
</evidence>